<dbReference type="GO" id="GO:0005507">
    <property type="term" value="F:copper ion binding"/>
    <property type="evidence" value="ECO:0007669"/>
    <property type="project" value="InterPro"/>
</dbReference>
<dbReference type="Proteomes" id="UP000614410">
    <property type="component" value="Unassembled WGS sequence"/>
</dbReference>
<protein>
    <submittedName>
        <fullName evidence="7">Cupredoxin domain-containing protein</fullName>
    </submittedName>
</protein>
<feature type="binding site" evidence="3">
    <location>
        <position position="111"/>
    </location>
    <ligand>
        <name>Cu cation</name>
        <dbReference type="ChEBI" id="CHEBI:23378"/>
    </ligand>
</feature>
<dbReference type="InterPro" id="IPR000923">
    <property type="entry name" value="BlueCu_1"/>
</dbReference>
<gene>
    <name evidence="7" type="ORF">JF887_08765</name>
</gene>
<feature type="chain" id="PRO_5036887833" evidence="5">
    <location>
        <begin position="29"/>
        <end position="160"/>
    </location>
</feature>
<feature type="compositionally biased region" description="Low complexity" evidence="4">
    <location>
        <begin position="41"/>
        <end position="64"/>
    </location>
</feature>
<feature type="binding site" evidence="3">
    <location>
        <position position="149"/>
    </location>
    <ligand>
        <name>Cu cation</name>
        <dbReference type="ChEBI" id="CHEBI:23378"/>
    </ligand>
</feature>
<keyword evidence="1 3" id="KW-0479">Metal-binding</keyword>
<dbReference type="PANTHER" id="PTHR36507:SF1">
    <property type="entry name" value="BLL1555 PROTEIN"/>
    <property type="match status" value="1"/>
</dbReference>
<feature type="signal peptide" evidence="5">
    <location>
        <begin position="1"/>
        <end position="28"/>
    </location>
</feature>
<feature type="binding site" evidence="3">
    <location>
        <position position="152"/>
    </location>
    <ligand>
        <name>Cu cation</name>
        <dbReference type="ChEBI" id="CHEBI:23378"/>
    </ligand>
</feature>
<evidence type="ECO:0000259" key="6">
    <source>
        <dbReference type="Pfam" id="PF00127"/>
    </source>
</evidence>
<evidence type="ECO:0000313" key="7">
    <source>
        <dbReference type="EMBL" id="MBJ7609503.1"/>
    </source>
</evidence>
<feature type="binding site" evidence="3">
    <location>
        <position position="146"/>
    </location>
    <ligand>
        <name>Cu cation</name>
        <dbReference type="ChEBI" id="CHEBI:23378"/>
    </ligand>
</feature>
<dbReference type="Pfam" id="PF00127">
    <property type="entry name" value="Copper-bind"/>
    <property type="match status" value="1"/>
</dbReference>
<dbReference type="SUPFAM" id="SSF49503">
    <property type="entry name" value="Cupredoxins"/>
    <property type="match status" value="1"/>
</dbReference>
<name>A0A934NF60_9BACT</name>
<keyword evidence="5" id="KW-0732">Signal</keyword>
<keyword evidence="2 3" id="KW-0186">Copper</keyword>
<comment type="cofactor">
    <cofactor evidence="3">
        <name>Cu(2+)</name>
        <dbReference type="ChEBI" id="CHEBI:29036"/>
    </cofactor>
    <text evidence="3">The crystal structure with reduced Cu(1+) has also been determined.</text>
</comment>
<dbReference type="AlphaFoldDB" id="A0A934NF60"/>
<dbReference type="InterPro" id="IPR052721">
    <property type="entry name" value="ET_Amicyanin"/>
</dbReference>
<evidence type="ECO:0000256" key="5">
    <source>
        <dbReference type="SAM" id="SignalP"/>
    </source>
</evidence>
<dbReference type="Gene3D" id="2.60.40.420">
    <property type="entry name" value="Cupredoxins - blue copper proteins"/>
    <property type="match status" value="1"/>
</dbReference>
<evidence type="ECO:0000313" key="8">
    <source>
        <dbReference type="Proteomes" id="UP000614410"/>
    </source>
</evidence>
<evidence type="ECO:0000256" key="4">
    <source>
        <dbReference type="SAM" id="MobiDB-lite"/>
    </source>
</evidence>
<feature type="region of interest" description="Disordered" evidence="4">
    <location>
        <begin position="28"/>
        <end position="78"/>
    </location>
</feature>
<sequence>MTRFHSIATTVGVAVLITLTACGETAVAGQPSRPTFFPTNTPGASTPAASASPTAAAGTPAPAAIGQGQPNGLGTPAQTVSQTADLKFNPATTTAKAGEVVQWTNSGSVPHNVTFDGNDAITSGSMAKGDTWQVKITAPGTYKYHCTFHPGMDGTLTIGG</sequence>
<feature type="domain" description="Blue (type 1) copper" evidence="6">
    <location>
        <begin position="79"/>
        <end position="158"/>
    </location>
</feature>
<dbReference type="InterPro" id="IPR008972">
    <property type="entry name" value="Cupredoxin"/>
</dbReference>
<accession>A0A934NF60</accession>
<reference evidence="7 8" key="1">
    <citation type="submission" date="2020-10" db="EMBL/GenBank/DDBJ databases">
        <title>Ca. Dormibacterota MAGs.</title>
        <authorList>
            <person name="Montgomery K."/>
        </authorList>
    </citation>
    <scope>NUCLEOTIDE SEQUENCE [LARGE SCALE GENOMIC DNA]</scope>
    <source>
        <strain evidence="7">Mitchell_Peninsula_5</strain>
    </source>
</reference>
<dbReference type="PANTHER" id="PTHR36507">
    <property type="entry name" value="BLL1555 PROTEIN"/>
    <property type="match status" value="1"/>
</dbReference>
<dbReference type="PROSITE" id="PS51257">
    <property type="entry name" value="PROKAR_LIPOPROTEIN"/>
    <property type="match status" value="1"/>
</dbReference>
<comment type="caution">
    <text evidence="7">The sequence shown here is derived from an EMBL/GenBank/DDBJ whole genome shotgun (WGS) entry which is preliminary data.</text>
</comment>
<dbReference type="GO" id="GO:0009055">
    <property type="term" value="F:electron transfer activity"/>
    <property type="evidence" value="ECO:0007669"/>
    <property type="project" value="InterPro"/>
</dbReference>
<dbReference type="PRINTS" id="PR00157">
    <property type="entry name" value="PLASTOCYANIN"/>
</dbReference>
<organism evidence="7 8">
    <name type="scientific">Candidatus Amunia macphersoniae</name>
    <dbReference type="NCBI Taxonomy" id="3127014"/>
    <lineage>
        <taxon>Bacteria</taxon>
        <taxon>Bacillati</taxon>
        <taxon>Candidatus Dormiibacterota</taxon>
        <taxon>Candidatus Dormibacteria</taxon>
        <taxon>Candidatus Aeolococcales</taxon>
        <taxon>Candidatus Aeolococcaceae</taxon>
        <taxon>Candidatus Amunia</taxon>
    </lineage>
</organism>
<evidence type="ECO:0000256" key="1">
    <source>
        <dbReference type="ARBA" id="ARBA00022723"/>
    </source>
</evidence>
<dbReference type="EMBL" id="JAEKNN010000046">
    <property type="protein sequence ID" value="MBJ7609503.1"/>
    <property type="molecule type" value="Genomic_DNA"/>
</dbReference>
<feature type="compositionally biased region" description="Polar residues" evidence="4">
    <location>
        <begin position="68"/>
        <end position="78"/>
    </location>
</feature>
<evidence type="ECO:0000256" key="3">
    <source>
        <dbReference type="PIRSR" id="PIRSR602387-1"/>
    </source>
</evidence>
<dbReference type="InterPro" id="IPR002387">
    <property type="entry name" value="Plastocyanin"/>
</dbReference>
<proteinExistence type="predicted"/>
<evidence type="ECO:0000256" key="2">
    <source>
        <dbReference type="ARBA" id="ARBA00023008"/>
    </source>
</evidence>